<dbReference type="EMBL" id="JABCKI010006140">
    <property type="protein sequence ID" value="KAG5635252.1"/>
    <property type="molecule type" value="Genomic_DNA"/>
</dbReference>
<dbReference type="OrthoDB" id="6513042at2759"/>
<name>A0A9P7FNC9_9AGAR</name>
<reference evidence="4" key="2">
    <citation type="submission" date="2021-10" db="EMBL/GenBank/DDBJ databases">
        <title>Phylogenomics reveals ancestral predisposition of the termite-cultivated fungus Termitomyces towards a domesticated lifestyle.</title>
        <authorList>
            <person name="Auxier B."/>
            <person name="Grum-Grzhimaylo A."/>
            <person name="Cardenas M.E."/>
            <person name="Lodge J.D."/>
            <person name="Laessoe T."/>
            <person name="Pedersen O."/>
            <person name="Smith M.E."/>
            <person name="Kuyper T.W."/>
            <person name="Franco-Molano E.A."/>
            <person name="Baroni T.J."/>
            <person name="Aanen D.K."/>
        </authorList>
    </citation>
    <scope>NUCLEOTIDE SEQUENCE</scope>
    <source>
        <strain evidence="4">D49</strain>
    </source>
</reference>
<dbReference type="Gene3D" id="3.40.50.300">
    <property type="entry name" value="P-loop containing nucleotide triphosphate hydrolases"/>
    <property type="match status" value="1"/>
</dbReference>
<dbReference type="PANTHER" id="PTHR45418:SF1">
    <property type="entry name" value="CANCER_TESTIS ANTIGEN 55"/>
    <property type="match status" value="1"/>
</dbReference>
<organism evidence="4 5">
    <name type="scientific">Sphagnurus paluster</name>
    <dbReference type="NCBI Taxonomy" id="117069"/>
    <lineage>
        <taxon>Eukaryota</taxon>
        <taxon>Fungi</taxon>
        <taxon>Dikarya</taxon>
        <taxon>Basidiomycota</taxon>
        <taxon>Agaricomycotina</taxon>
        <taxon>Agaricomycetes</taxon>
        <taxon>Agaricomycetidae</taxon>
        <taxon>Agaricales</taxon>
        <taxon>Tricholomatineae</taxon>
        <taxon>Lyophyllaceae</taxon>
        <taxon>Sphagnurus</taxon>
    </lineage>
</organism>
<dbReference type="Pfam" id="PF13086">
    <property type="entry name" value="AAA_11"/>
    <property type="match status" value="1"/>
</dbReference>
<dbReference type="PANTHER" id="PTHR45418">
    <property type="entry name" value="CANCER/TESTIS ANTIGEN 55"/>
    <property type="match status" value="1"/>
</dbReference>
<sequence>LCEPRTLTILSTPPATECPQLQIESYHAHWRALLSWELDHVALEKEKIVLWKVGIKIVIWADAEFVLAVPGIRENYPRLEIGDIVHLREVYEKLKRGSGVAFEARVVALRKRDGLIHLHCPSLKHHILHVLPPNPRSVDGIYTPDDSLPFLFNISFVANARPSFLMETATFTMGNALKDGIAHNLARHWLFPEPEDLSSPLSLYSVDLSFRDEDWVDKGLNPEQRLAASSIALHWSPVPYLISGPPGTGKTRTVVETVLQILRIQPEACILLCAPSNSATDTLVLRLHRFLEPKEMLRLNDQNRTFAEVPIKLAQYCYVENDKFAIPPWKQLMQYRLVCTNKALMRLEEEVTQKLHPHRLLKHQATPHWTHLLIDEVHLI</sequence>
<gene>
    <name evidence="4" type="ORF">H0H81_011938</name>
</gene>
<feature type="domain" description="DNA2/NAM7 helicase helicase" evidence="3">
    <location>
        <begin position="220"/>
        <end position="289"/>
    </location>
</feature>
<feature type="non-terminal residue" evidence="4">
    <location>
        <position position="380"/>
    </location>
</feature>
<dbReference type="AlphaFoldDB" id="A0A9P7FNC9"/>
<keyword evidence="2" id="KW-0963">Cytoplasm</keyword>
<dbReference type="InterPro" id="IPR027417">
    <property type="entry name" value="P-loop_NTPase"/>
</dbReference>
<dbReference type="SUPFAM" id="SSF52540">
    <property type="entry name" value="P-loop containing nucleoside triphosphate hydrolases"/>
    <property type="match status" value="1"/>
</dbReference>
<evidence type="ECO:0000256" key="1">
    <source>
        <dbReference type="ARBA" id="ARBA00004496"/>
    </source>
</evidence>
<evidence type="ECO:0000259" key="3">
    <source>
        <dbReference type="Pfam" id="PF13086"/>
    </source>
</evidence>
<dbReference type="InterPro" id="IPR041677">
    <property type="entry name" value="DNA2/NAM7_AAA_11"/>
</dbReference>
<reference evidence="4" key="1">
    <citation type="submission" date="2021-02" db="EMBL/GenBank/DDBJ databases">
        <authorList>
            <person name="Nieuwenhuis M."/>
            <person name="Van De Peppel L.J.J."/>
        </authorList>
    </citation>
    <scope>NUCLEOTIDE SEQUENCE</scope>
    <source>
        <strain evidence="4">D49</strain>
    </source>
</reference>
<dbReference type="GO" id="GO:0005737">
    <property type="term" value="C:cytoplasm"/>
    <property type="evidence" value="ECO:0007669"/>
    <property type="project" value="UniProtKB-SubCell"/>
</dbReference>
<evidence type="ECO:0000256" key="2">
    <source>
        <dbReference type="ARBA" id="ARBA00022490"/>
    </source>
</evidence>
<proteinExistence type="predicted"/>
<evidence type="ECO:0000313" key="5">
    <source>
        <dbReference type="Proteomes" id="UP000717328"/>
    </source>
</evidence>
<evidence type="ECO:0000313" key="4">
    <source>
        <dbReference type="EMBL" id="KAG5635252.1"/>
    </source>
</evidence>
<protein>
    <recommendedName>
        <fullName evidence="3">DNA2/NAM7 helicase helicase domain-containing protein</fullName>
    </recommendedName>
</protein>
<dbReference type="GO" id="GO:0004386">
    <property type="term" value="F:helicase activity"/>
    <property type="evidence" value="ECO:0007669"/>
    <property type="project" value="InterPro"/>
</dbReference>
<accession>A0A9P7FNC9</accession>
<dbReference type="Proteomes" id="UP000717328">
    <property type="component" value="Unassembled WGS sequence"/>
</dbReference>
<comment type="subcellular location">
    <subcellularLocation>
        <location evidence="1">Cytoplasm</location>
    </subcellularLocation>
</comment>
<keyword evidence="5" id="KW-1185">Reference proteome</keyword>
<comment type="caution">
    <text evidence="4">The sequence shown here is derived from an EMBL/GenBank/DDBJ whole genome shotgun (WGS) entry which is preliminary data.</text>
</comment>